<keyword evidence="2" id="KW-1185">Reference proteome</keyword>
<evidence type="ECO:0000313" key="1">
    <source>
        <dbReference type="EMBL" id="GIY73033.1"/>
    </source>
</evidence>
<accession>A0AAV4VSP1</accession>
<evidence type="ECO:0000313" key="2">
    <source>
        <dbReference type="Proteomes" id="UP001054945"/>
    </source>
</evidence>
<protein>
    <submittedName>
        <fullName evidence="1">Uncharacterized protein</fullName>
    </submittedName>
</protein>
<proteinExistence type="predicted"/>
<comment type="caution">
    <text evidence="1">The sequence shown here is derived from an EMBL/GenBank/DDBJ whole genome shotgun (WGS) entry which is preliminary data.</text>
</comment>
<dbReference type="AlphaFoldDB" id="A0AAV4VSP1"/>
<dbReference type="Proteomes" id="UP001054945">
    <property type="component" value="Unassembled WGS sequence"/>
</dbReference>
<reference evidence="1 2" key="1">
    <citation type="submission" date="2021-06" db="EMBL/GenBank/DDBJ databases">
        <title>Caerostris extrusa draft genome.</title>
        <authorList>
            <person name="Kono N."/>
            <person name="Arakawa K."/>
        </authorList>
    </citation>
    <scope>NUCLEOTIDE SEQUENCE [LARGE SCALE GENOMIC DNA]</scope>
</reference>
<sequence>MRKVYYFPPPPPPHLRRVTVCISREEGFPIRQRCVSARSVFISNFFTTPCGKFNIFHLHLHSHLRRVTVMHQQRGGTCHRQRCKSMLSWKWVLYQTPDGFPIFFVSFNYYKENC</sequence>
<dbReference type="EMBL" id="BPLR01015023">
    <property type="protein sequence ID" value="GIY73033.1"/>
    <property type="molecule type" value="Genomic_DNA"/>
</dbReference>
<gene>
    <name evidence="1" type="ORF">CEXT_458581</name>
</gene>
<organism evidence="1 2">
    <name type="scientific">Caerostris extrusa</name>
    <name type="common">Bark spider</name>
    <name type="synonym">Caerostris bankana</name>
    <dbReference type="NCBI Taxonomy" id="172846"/>
    <lineage>
        <taxon>Eukaryota</taxon>
        <taxon>Metazoa</taxon>
        <taxon>Ecdysozoa</taxon>
        <taxon>Arthropoda</taxon>
        <taxon>Chelicerata</taxon>
        <taxon>Arachnida</taxon>
        <taxon>Araneae</taxon>
        <taxon>Araneomorphae</taxon>
        <taxon>Entelegynae</taxon>
        <taxon>Araneoidea</taxon>
        <taxon>Araneidae</taxon>
        <taxon>Caerostris</taxon>
    </lineage>
</organism>
<name>A0AAV4VSP1_CAEEX</name>